<dbReference type="Pfam" id="PF12729">
    <property type="entry name" value="4HB_MCP_1"/>
    <property type="match status" value="1"/>
</dbReference>
<keyword evidence="5" id="KW-1133">Transmembrane helix</keyword>
<dbReference type="SMART" id="SM00283">
    <property type="entry name" value="MA"/>
    <property type="match status" value="1"/>
</dbReference>
<dbReference type="SMART" id="SM00304">
    <property type="entry name" value="HAMP"/>
    <property type="match status" value="1"/>
</dbReference>
<dbReference type="PRINTS" id="PR00260">
    <property type="entry name" value="CHEMTRNSDUCR"/>
</dbReference>
<protein>
    <submittedName>
        <fullName evidence="8">Methyl-accepting chemotaxis protein</fullName>
    </submittedName>
</protein>
<evidence type="ECO:0000256" key="2">
    <source>
        <dbReference type="ARBA" id="ARBA00029447"/>
    </source>
</evidence>
<dbReference type="PROSITE" id="PS50885">
    <property type="entry name" value="HAMP"/>
    <property type="match status" value="1"/>
</dbReference>
<feature type="transmembrane region" description="Helical" evidence="5">
    <location>
        <begin position="181"/>
        <end position="200"/>
    </location>
</feature>
<feature type="domain" description="Methyl-accepting transducer" evidence="6">
    <location>
        <begin position="298"/>
        <end position="513"/>
    </location>
</feature>
<keyword evidence="1" id="KW-0145">Chemotaxis</keyword>
<dbReference type="Proteomes" id="UP001367771">
    <property type="component" value="Unassembled WGS sequence"/>
</dbReference>
<keyword evidence="9" id="KW-1185">Reference proteome</keyword>
<feature type="compositionally biased region" description="Low complexity" evidence="4">
    <location>
        <begin position="322"/>
        <end position="332"/>
    </location>
</feature>
<dbReference type="CDD" id="cd06225">
    <property type="entry name" value="HAMP"/>
    <property type="match status" value="1"/>
</dbReference>
<dbReference type="SUPFAM" id="SSF58104">
    <property type="entry name" value="Methyl-accepting chemotaxis protein (MCP) signaling domain"/>
    <property type="match status" value="1"/>
</dbReference>
<gene>
    <name evidence="8" type="ORF">V8201_10530</name>
</gene>
<comment type="caution">
    <text evidence="8">The sequence shown here is derived from an EMBL/GenBank/DDBJ whole genome shotgun (WGS) entry which is preliminary data.</text>
</comment>
<feature type="domain" description="HAMP" evidence="7">
    <location>
        <begin position="202"/>
        <end position="254"/>
    </location>
</feature>
<dbReference type="Gene3D" id="1.10.287.950">
    <property type="entry name" value="Methyl-accepting chemotaxis protein"/>
    <property type="match status" value="1"/>
</dbReference>
<dbReference type="Gene3D" id="6.10.340.10">
    <property type="match status" value="1"/>
</dbReference>
<evidence type="ECO:0000259" key="7">
    <source>
        <dbReference type="PROSITE" id="PS50885"/>
    </source>
</evidence>
<dbReference type="RefSeq" id="WP_336545245.1">
    <property type="nucleotide sequence ID" value="NZ_JBBBDM010000003.1"/>
</dbReference>
<dbReference type="Pfam" id="PF00015">
    <property type="entry name" value="MCPsignal"/>
    <property type="match status" value="1"/>
</dbReference>
<feature type="compositionally biased region" description="Basic and acidic residues" evidence="4">
    <location>
        <begin position="544"/>
        <end position="554"/>
    </location>
</feature>
<evidence type="ECO:0000313" key="9">
    <source>
        <dbReference type="Proteomes" id="UP001367771"/>
    </source>
</evidence>
<evidence type="ECO:0000256" key="1">
    <source>
        <dbReference type="ARBA" id="ARBA00022500"/>
    </source>
</evidence>
<dbReference type="InterPro" id="IPR003660">
    <property type="entry name" value="HAMP_dom"/>
</dbReference>
<reference evidence="8 9" key="1">
    <citation type="journal article" date="2013" name="Int. J. Syst. Evol. Microbiol.">
        <title>Sphingomonas kyungheensis sp. nov., a bacterium with ginsenoside-converting activity isolated from soil of a ginseng field.</title>
        <authorList>
            <person name="Son H.M."/>
            <person name="Yang J.E."/>
            <person name="Park Y."/>
            <person name="Han C.K."/>
            <person name="Kim S.G."/>
            <person name="Kook M."/>
            <person name="Yi T.H."/>
        </authorList>
    </citation>
    <scope>NUCLEOTIDE SEQUENCE [LARGE SCALE GENOMIC DNA]</scope>
    <source>
        <strain evidence="8 9">LMG 26582</strain>
    </source>
</reference>
<evidence type="ECO:0000313" key="8">
    <source>
        <dbReference type="EMBL" id="MEI5687511.1"/>
    </source>
</evidence>
<accession>A0ABU8H3F7</accession>
<name>A0ABU8H3F7_9SPHN</name>
<dbReference type="InterPro" id="IPR004090">
    <property type="entry name" value="Chemotax_Me-accpt_rcpt"/>
</dbReference>
<evidence type="ECO:0000256" key="3">
    <source>
        <dbReference type="PROSITE-ProRule" id="PRU00284"/>
    </source>
</evidence>
<comment type="similarity">
    <text evidence="2">Belongs to the methyl-accepting chemotaxis (MCP) protein family.</text>
</comment>
<keyword evidence="5" id="KW-0812">Transmembrane</keyword>
<dbReference type="InterPro" id="IPR051310">
    <property type="entry name" value="MCP_chemotaxis"/>
</dbReference>
<proteinExistence type="inferred from homology"/>
<feature type="region of interest" description="Disordered" evidence="4">
    <location>
        <begin position="313"/>
        <end position="332"/>
    </location>
</feature>
<dbReference type="InterPro" id="IPR004089">
    <property type="entry name" value="MCPsignal_dom"/>
</dbReference>
<dbReference type="PANTHER" id="PTHR43531:SF11">
    <property type="entry name" value="METHYL-ACCEPTING CHEMOTAXIS PROTEIN 3"/>
    <property type="match status" value="1"/>
</dbReference>
<evidence type="ECO:0000259" key="6">
    <source>
        <dbReference type="PROSITE" id="PS50111"/>
    </source>
</evidence>
<feature type="compositionally biased region" description="Low complexity" evidence="4">
    <location>
        <begin position="578"/>
        <end position="588"/>
    </location>
</feature>
<feature type="region of interest" description="Disordered" evidence="4">
    <location>
        <begin position="540"/>
        <end position="599"/>
    </location>
</feature>
<keyword evidence="5" id="KW-0472">Membrane</keyword>
<dbReference type="Pfam" id="PF00672">
    <property type="entry name" value="HAMP"/>
    <property type="match status" value="1"/>
</dbReference>
<keyword evidence="3" id="KW-0807">Transducer</keyword>
<dbReference type="InterPro" id="IPR024478">
    <property type="entry name" value="HlyB_4HB_MCP"/>
</dbReference>
<dbReference type="EMBL" id="JBBBDM010000003">
    <property type="protein sequence ID" value="MEI5687511.1"/>
    <property type="molecule type" value="Genomic_DNA"/>
</dbReference>
<organism evidence="8 9">
    <name type="scientific">Sphingomonas kyungheensis</name>
    <dbReference type="NCBI Taxonomy" id="1069987"/>
    <lineage>
        <taxon>Bacteria</taxon>
        <taxon>Pseudomonadati</taxon>
        <taxon>Pseudomonadota</taxon>
        <taxon>Alphaproteobacteria</taxon>
        <taxon>Sphingomonadales</taxon>
        <taxon>Sphingomonadaceae</taxon>
        <taxon>Sphingomonas</taxon>
    </lineage>
</organism>
<dbReference type="PROSITE" id="PS50111">
    <property type="entry name" value="CHEMOTAXIS_TRANSDUC_2"/>
    <property type="match status" value="1"/>
</dbReference>
<sequence length="599" mass="63084">MKLAGTFALLTILLLVVVTLGISRSNTLNTAISAIVAGPAKQLDTAGQMDSDLGYMLSNQKALALNTDQRIMADYSADTSRRQREFEALLAAGEARAPDRNKPLWRQTTQDWQALKPVFDRISTLGVNNENAKAAELTEIEQKKLVEALVRDVATIVERQRAAMRDADEATNVLYADARNLLLGVGLIAVLLSSGAAIWISTAVSRGLKRVGTALDAVAIGDLDQQVVVTSNDEIKDLVDTVNRMVTSLRQSATLADRIAAGDLTVDHRPLSDKDRLGQALMTMTARLRDVAQNATVAADQVAAGSQQLSSTSEQVSQGATEQAAAAEQASASMEQMAANIKQNADNAMQTEKIARQSSAEAERSGAAVQRAAGAMRTIAGKIGIVQEIARQTDLLALNAAVEAARAGDHGKGFAVVAAEVRKLAERSQSAATEISAMAADTVGAATEAGEMLVRLVPEISRTAELVAEISAACREQDIGAGQINQAIQQLDTVTQQNASASDQISATAATLADQAGDLQQNIGFFRVEGPRGATAAVAPRRAARAERTSRDALPRTTRTARLTHARPDASDPTQVRGYALDLSAGGADAEDADFGRAA</sequence>
<evidence type="ECO:0000256" key="4">
    <source>
        <dbReference type="SAM" id="MobiDB-lite"/>
    </source>
</evidence>
<dbReference type="PANTHER" id="PTHR43531">
    <property type="entry name" value="PROTEIN ICFG"/>
    <property type="match status" value="1"/>
</dbReference>
<evidence type="ECO:0000256" key="5">
    <source>
        <dbReference type="SAM" id="Phobius"/>
    </source>
</evidence>